<accession>A0ABD1LBC3</accession>
<reference evidence="3 4" key="1">
    <citation type="submission" date="2024-08" db="EMBL/GenBank/DDBJ databases">
        <title>Insights into the chromosomal genome structure of Flemingia macrophylla.</title>
        <authorList>
            <person name="Ding Y."/>
            <person name="Zhao Y."/>
            <person name="Bi W."/>
            <person name="Wu M."/>
            <person name="Zhao G."/>
            <person name="Gong Y."/>
            <person name="Li W."/>
            <person name="Zhang P."/>
        </authorList>
    </citation>
    <scope>NUCLEOTIDE SEQUENCE [LARGE SCALE GENOMIC DNA]</scope>
    <source>
        <strain evidence="3">DYQJB</strain>
        <tissue evidence="3">Leaf</tissue>
    </source>
</reference>
<organism evidence="3 4">
    <name type="scientific">Flemingia macrophylla</name>
    <dbReference type="NCBI Taxonomy" id="520843"/>
    <lineage>
        <taxon>Eukaryota</taxon>
        <taxon>Viridiplantae</taxon>
        <taxon>Streptophyta</taxon>
        <taxon>Embryophyta</taxon>
        <taxon>Tracheophyta</taxon>
        <taxon>Spermatophyta</taxon>
        <taxon>Magnoliopsida</taxon>
        <taxon>eudicotyledons</taxon>
        <taxon>Gunneridae</taxon>
        <taxon>Pentapetalae</taxon>
        <taxon>rosids</taxon>
        <taxon>fabids</taxon>
        <taxon>Fabales</taxon>
        <taxon>Fabaceae</taxon>
        <taxon>Papilionoideae</taxon>
        <taxon>50 kb inversion clade</taxon>
        <taxon>NPAAA clade</taxon>
        <taxon>indigoferoid/millettioid clade</taxon>
        <taxon>Phaseoleae</taxon>
        <taxon>Flemingia</taxon>
    </lineage>
</organism>
<feature type="transmembrane region" description="Helical" evidence="1">
    <location>
        <begin position="88"/>
        <end position="111"/>
    </location>
</feature>
<sequence>MKDIANLDLIVSVNSCHTLRLFTFRDLSLPLSSSFNRTYPVTTPNEYNLFFANCNPDTAVSMSLLTELFNLNSTRIEISSTNTHLPSLFLLFSVSYLSFFAFSLSLTKHLLIPSPSRQRFQPSLHLRPQTPL</sequence>
<dbReference type="EMBL" id="JBGMDY010000010">
    <property type="protein sequence ID" value="KAL2320814.1"/>
    <property type="molecule type" value="Genomic_DNA"/>
</dbReference>
<evidence type="ECO:0000256" key="1">
    <source>
        <dbReference type="SAM" id="Phobius"/>
    </source>
</evidence>
<dbReference type="AlphaFoldDB" id="A0ABD1LBC3"/>
<feature type="domain" description="CAND6/7 N-terminal" evidence="2">
    <location>
        <begin position="14"/>
        <end position="70"/>
    </location>
</feature>
<keyword evidence="1" id="KW-0812">Transmembrane</keyword>
<name>A0ABD1LBC3_9FABA</name>
<evidence type="ECO:0000259" key="2">
    <source>
        <dbReference type="Pfam" id="PF21904"/>
    </source>
</evidence>
<keyword evidence="1" id="KW-1133">Transmembrane helix</keyword>
<proteinExistence type="predicted"/>
<evidence type="ECO:0000313" key="3">
    <source>
        <dbReference type="EMBL" id="KAL2320814.1"/>
    </source>
</evidence>
<evidence type="ECO:0000313" key="4">
    <source>
        <dbReference type="Proteomes" id="UP001603857"/>
    </source>
</evidence>
<dbReference type="Pfam" id="PF21904">
    <property type="entry name" value="CAND6-7_N"/>
    <property type="match status" value="1"/>
</dbReference>
<dbReference type="InterPro" id="IPR054103">
    <property type="entry name" value="CAND6-7_N"/>
</dbReference>
<dbReference type="Proteomes" id="UP001603857">
    <property type="component" value="Unassembled WGS sequence"/>
</dbReference>
<protein>
    <recommendedName>
        <fullName evidence="2">CAND6/7 N-terminal domain-containing protein</fullName>
    </recommendedName>
</protein>
<gene>
    <name evidence="3" type="ORF">Fmac_029783</name>
</gene>
<keyword evidence="4" id="KW-1185">Reference proteome</keyword>
<keyword evidence="1" id="KW-0472">Membrane</keyword>
<comment type="caution">
    <text evidence="3">The sequence shown here is derived from an EMBL/GenBank/DDBJ whole genome shotgun (WGS) entry which is preliminary data.</text>
</comment>